<name>A0AAN8ZFM2_9MAGN</name>
<dbReference type="GO" id="GO:0006869">
    <property type="term" value="P:lipid transport"/>
    <property type="evidence" value="ECO:0007669"/>
    <property type="project" value="InterPro"/>
</dbReference>
<dbReference type="CDD" id="cd01960">
    <property type="entry name" value="nsLTP1"/>
    <property type="match status" value="1"/>
</dbReference>
<keyword evidence="2" id="KW-0446">Lipid-binding</keyword>
<evidence type="ECO:0000256" key="3">
    <source>
        <dbReference type="SAM" id="SignalP"/>
    </source>
</evidence>
<feature type="chain" id="PRO_5043027794" description="Non-specific lipid-transfer protein" evidence="3">
    <location>
        <begin position="27"/>
        <end position="131"/>
    </location>
</feature>
<protein>
    <recommendedName>
        <fullName evidence="2">Non-specific lipid-transfer protein</fullName>
    </recommendedName>
</protein>
<dbReference type="PRINTS" id="PR00382">
    <property type="entry name" value="LIPIDTRNSFER"/>
</dbReference>
<dbReference type="PANTHER" id="PTHR33076">
    <property type="entry name" value="NON-SPECIFIC LIPID-TRANSFER PROTEIN 2-RELATED"/>
    <property type="match status" value="1"/>
</dbReference>
<dbReference type="SUPFAM" id="SSF47699">
    <property type="entry name" value="Bifunctional inhibitor/lipid-transfer protein/seed storage 2S albumin"/>
    <property type="match status" value="1"/>
</dbReference>
<comment type="function">
    <text evidence="2">Plant non-specific lipid-transfer proteins transfer phospholipids as well as galactolipids across membranes. May play a role in wax or cutin deposition in the cell walls of expanding epidermal cells and certain secretory tissues.</text>
</comment>
<dbReference type="InterPro" id="IPR036312">
    <property type="entry name" value="Bifun_inhib/LTP/seed_sf"/>
</dbReference>
<proteinExistence type="inferred from homology"/>
<reference evidence="5 6" key="1">
    <citation type="submission" date="2023-12" db="EMBL/GenBank/DDBJ databases">
        <title>A high-quality genome assembly for Dillenia turbinata (Dilleniales).</title>
        <authorList>
            <person name="Chanderbali A."/>
        </authorList>
    </citation>
    <scope>NUCLEOTIDE SEQUENCE [LARGE SCALE GENOMIC DNA]</scope>
    <source>
        <strain evidence="5">LSX21</strain>
        <tissue evidence="5">Leaf</tissue>
    </source>
</reference>
<dbReference type="Pfam" id="PF00234">
    <property type="entry name" value="Tryp_alpha_amyl"/>
    <property type="match status" value="1"/>
</dbReference>
<evidence type="ECO:0000313" key="5">
    <source>
        <dbReference type="EMBL" id="KAK6932805.1"/>
    </source>
</evidence>
<gene>
    <name evidence="5" type="ORF">RJ641_002429</name>
</gene>
<feature type="signal peptide" evidence="3">
    <location>
        <begin position="1"/>
        <end position="26"/>
    </location>
</feature>
<dbReference type="InterPro" id="IPR000528">
    <property type="entry name" value="Plant_nsLTP"/>
</dbReference>
<comment type="similarity">
    <text evidence="1 2">Belongs to the plant LTP family.</text>
</comment>
<dbReference type="InterPro" id="IPR016140">
    <property type="entry name" value="Bifunc_inhib/LTP/seed_store"/>
</dbReference>
<dbReference type="SMART" id="SM00499">
    <property type="entry name" value="AAI"/>
    <property type="match status" value="1"/>
</dbReference>
<feature type="domain" description="Bifunctional inhibitor/plant lipid transfer protein/seed storage helical" evidence="4">
    <location>
        <begin position="29"/>
        <end position="114"/>
    </location>
</feature>
<keyword evidence="3" id="KW-0732">Signal</keyword>
<evidence type="ECO:0000313" key="6">
    <source>
        <dbReference type="Proteomes" id="UP001370490"/>
    </source>
</evidence>
<sequence>MEKKTMLPTWILCLALFMLLAKPTWGIDCGEAVSSLVSCESYLFGSGDPKPSAACCSSAQALNKKVNTKPERKSLCECFKKMAPSLGVNNKRVEQLPTFCKLNLNLAITPDVDCNNHEVRETVKYHSTAMP</sequence>
<dbReference type="GO" id="GO:0008289">
    <property type="term" value="F:lipid binding"/>
    <property type="evidence" value="ECO:0007669"/>
    <property type="project" value="UniProtKB-KW"/>
</dbReference>
<dbReference type="Gene3D" id="1.10.110.10">
    <property type="entry name" value="Plant lipid-transfer and hydrophobic proteins"/>
    <property type="match status" value="1"/>
</dbReference>
<comment type="caution">
    <text evidence="5">The sequence shown here is derived from an EMBL/GenBank/DDBJ whole genome shotgun (WGS) entry which is preliminary data.</text>
</comment>
<evidence type="ECO:0000259" key="4">
    <source>
        <dbReference type="SMART" id="SM00499"/>
    </source>
</evidence>
<dbReference type="AlphaFoldDB" id="A0AAN8ZFM2"/>
<keyword evidence="6" id="KW-1185">Reference proteome</keyword>
<keyword evidence="2" id="KW-0813">Transport</keyword>
<evidence type="ECO:0000256" key="1">
    <source>
        <dbReference type="ARBA" id="ARBA00009748"/>
    </source>
</evidence>
<organism evidence="5 6">
    <name type="scientific">Dillenia turbinata</name>
    <dbReference type="NCBI Taxonomy" id="194707"/>
    <lineage>
        <taxon>Eukaryota</taxon>
        <taxon>Viridiplantae</taxon>
        <taxon>Streptophyta</taxon>
        <taxon>Embryophyta</taxon>
        <taxon>Tracheophyta</taxon>
        <taxon>Spermatophyta</taxon>
        <taxon>Magnoliopsida</taxon>
        <taxon>eudicotyledons</taxon>
        <taxon>Gunneridae</taxon>
        <taxon>Pentapetalae</taxon>
        <taxon>Dilleniales</taxon>
        <taxon>Dilleniaceae</taxon>
        <taxon>Dillenia</taxon>
    </lineage>
</organism>
<evidence type="ECO:0000256" key="2">
    <source>
        <dbReference type="RuleBase" id="RU000628"/>
    </source>
</evidence>
<dbReference type="Proteomes" id="UP001370490">
    <property type="component" value="Unassembled WGS sequence"/>
</dbReference>
<dbReference type="EMBL" id="JBAMMX010000010">
    <property type="protein sequence ID" value="KAK6932805.1"/>
    <property type="molecule type" value="Genomic_DNA"/>
</dbReference>
<accession>A0AAN8ZFM2</accession>